<dbReference type="GO" id="GO:0012506">
    <property type="term" value="C:vesicle membrane"/>
    <property type="evidence" value="ECO:0007669"/>
    <property type="project" value="TreeGrafter"/>
</dbReference>
<keyword evidence="9" id="KW-1185">Reference proteome</keyword>
<gene>
    <name evidence="8" type="ORF">RB653_007612</name>
</gene>
<feature type="transmembrane region" description="Helical" evidence="7">
    <location>
        <begin position="7"/>
        <end position="30"/>
    </location>
</feature>
<evidence type="ECO:0000256" key="7">
    <source>
        <dbReference type="SAM" id="Phobius"/>
    </source>
</evidence>
<evidence type="ECO:0000256" key="1">
    <source>
        <dbReference type="ARBA" id="ARBA00004370"/>
    </source>
</evidence>
<dbReference type="GO" id="GO:0006911">
    <property type="term" value="P:phagocytosis, engulfment"/>
    <property type="evidence" value="ECO:0007669"/>
    <property type="project" value="TreeGrafter"/>
</dbReference>
<keyword evidence="5 7" id="KW-0472">Membrane</keyword>
<sequence length="773" mass="86263">MVANTKGILIAGLFLSVIGAALFVISLALLPSVLNVATNNAIVDAVIVDSFKSQRYNDWAGQKSVENYYKQYYYLWNLTNPEEVLNGKNANFEKVGPFNYKYEWNNSDVSFSNDGNLVTYIQSKSYTWVEGEDTLNPFTVSTTNFNPAYLGLLSTLSANSATLQMTAEDLLYVLASAPQTKQFLNYLSNDNFTIVAYFYNGPQYFNRQYQQLLSTFDNNSTPTPITYFLEQWSNSTTTPTNGNDTLWNDMLVSYGLDSPSGISLQSSLQILNPMNQYSLLNMTMGIQYWINAVFNGPNSDSYQLLEKELGIDQAQLTLVLVWWLKGFNDQYTMNPLLDQCGIQSLELLGVCQFVTSIPLGYKSISQFDIPQLPWSQPIEIPIAMGSNLTLTTMQAQTNLFSGNNSLLTIQGLGSFAGQIATNNFTAWNLTSDDASIIMGYFLSYIPSSTGYSMKSVQSFYTTAGLIVTRTANQWLWECNDDLLEFLGVDQPCSLQQNNTVFKPSTVYTGKKDLSLTNQYQQYQEQSVLSIWNGTVNVTGFVENGQMAPLQDSPPQLLTIFEENVLRPLSLVHSSSSSVMGVSTQRYYLPNDSFPIDPVFNNSIDGFANLTGLFNGVPVYVSLWDMYGVPIEYSSLYINGLNQTYENAEIPLDLEPITGNALYYDLKLQVNLQIPSNADDVWFSSQGNWTNVFSPTNGTGIFYPSLKIGQTATASTDDINLLKQQFKQIQTVKIAPVVVVSIFGGILLIAGLVMSIYGFRKTFEHRRDGYHSIN</sequence>
<comment type="subcellular location">
    <subcellularLocation>
        <location evidence="1">Membrane</location>
    </subcellularLocation>
</comment>
<evidence type="ECO:0000256" key="3">
    <source>
        <dbReference type="ARBA" id="ARBA00022692"/>
    </source>
</evidence>
<dbReference type="GO" id="GO:0005044">
    <property type="term" value="F:scavenger receptor activity"/>
    <property type="evidence" value="ECO:0007669"/>
    <property type="project" value="TreeGrafter"/>
</dbReference>
<keyword evidence="4 7" id="KW-1133">Transmembrane helix</keyword>
<dbReference type="Pfam" id="PF01130">
    <property type="entry name" value="CD36"/>
    <property type="match status" value="2"/>
</dbReference>
<organism evidence="8 9">
    <name type="scientific">Dictyostelium firmibasis</name>
    <dbReference type="NCBI Taxonomy" id="79012"/>
    <lineage>
        <taxon>Eukaryota</taxon>
        <taxon>Amoebozoa</taxon>
        <taxon>Evosea</taxon>
        <taxon>Eumycetozoa</taxon>
        <taxon>Dictyostelia</taxon>
        <taxon>Dictyosteliales</taxon>
        <taxon>Dictyosteliaceae</taxon>
        <taxon>Dictyostelium</taxon>
    </lineage>
</organism>
<evidence type="ECO:0000256" key="6">
    <source>
        <dbReference type="ARBA" id="ARBA00023180"/>
    </source>
</evidence>
<accession>A0AAN7U425</accession>
<name>A0AAN7U425_9MYCE</name>
<proteinExistence type="inferred from homology"/>
<keyword evidence="3 7" id="KW-0812">Transmembrane</keyword>
<evidence type="ECO:0000313" key="9">
    <source>
        <dbReference type="Proteomes" id="UP001344447"/>
    </source>
</evidence>
<dbReference type="AlphaFoldDB" id="A0AAN7U425"/>
<dbReference type="InterPro" id="IPR002159">
    <property type="entry name" value="CD36_fam"/>
</dbReference>
<evidence type="ECO:0000256" key="2">
    <source>
        <dbReference type="ARBA" id="ARBA00010532"/>
    </source>
</evidence>
<dbReference type="EMBL" id="JAVFKY010000005">
    <property type="protein sequence ID" value="KAK5576468.1"/>
    <property type="molecule type" value="Genomic_DNA"/>
</dbReference>
<comment type="caution">
    <text evidence="8">The sequence shown here is derived from an EMBL/GenBank/DDBJ whole genome shotgun (WGS) entry which is preliminary data.</text>
</comment>
<dbReference type="PANTHER" id="PTHR11923:SF51">
    <property type="entry name" value="LYSOSOME MEMBRANE PROTEIN 2"/>
    <property type="match status" value="1"/>
</dbReference>
<dbReference type="GO" id="GO:0045335">
    <property type="term" value="C:phagocytic vesicle"/>
    <property type="evidence" value="ECO:0007669"/>
    <property type="project" value="TreeGrafter"/>
</dbReference>
<dbReference type="PANTHER" id="PTHR11923">
    <property type="entry name" value="SCAVENGER RECEPTOR CLASS B TYPE-1 SR-B1"/>
    <property type="match status" value="1"/>
</dbReference>
<feature type="transmembrane region" description="Helical" evidence="7">
    <location>
        <begin position="733"/>
        <end position="756"/>
    </location>
</feature>
<protein>
    <submittedName>
        <fullName evidence="8">Uncharacterized protein</fullName>
    </submittedName>
</protein>
<evidence type="ECO:0000313" key="8">
    <source>
        <dbReference type="EMBL" id="KAK5576468.1"/>
    </source>
</evidence>
<dbReference type="PRINTS" id="PR01609">
    <property type="entry name" value="CD36FAMILY"/>
</dbReference>
<dbReference type="Proteomes" id="UP001344447">
    <property type="component" value="Unassembled WGS sequence"/>
</dbReference>
<evidence type="ECO:0000256" key="5">
    <source>
        <dbReference type="ARBA" id="ARBA00023136"/>
    </source>
</evidence>
<comment type="similarity">
    <text evidence="2">Belongs to the CD36 family.</text>
</comment>
<reference evidence="8 9" key="1">
    <citation type="submission" date="2023-11" db="EMBL/GenBank/DDBJ databases">
        <title>Dfirmibasis_genome.</title>
        <authorList>
            <person name="Edelbroek B."/>
            <person name="Kjellin J."/>
            <person name="Jerlstrom-Hultqvist J."/>
            <person name="Soderbom F."/>
        </authorList>
    </citation>
    <scope>NUCLEOTIDE SEQUENCE [LARGE SCALE GENOMIC DNA]</scope>
    <source>
        <strain evidence="8 9">TNS-C-14</strain>
    </source>
</reference>
<evidence type="ECO:0000256" key="4">
    <source>
        <dbReference type="ARBA" id="ARBA00022989"/>
    </source>
</evidence>
<keyword evidence="6" id="KW-0325">Glycoprotein</keyword>